<evidence type="ECO:0000313" key="2">
    <source>
        <dbReference type="Proteomes" id="UP000814128"/>
    </source>
</evidence>
<gene>
    <name evidence="1" type="ORF">K488DRAFT_46477</name>
</gene>
<dbReference type="EMBL" id="MU273508">
    <property type="protein sequence ID" value="KAI0034007.1"/>
    <property type="molecule type" value="Genomic_DNA"/>
</dbReference>
<sequence>MNLIGSRLLEDPVATRAFLDAVLDVPGGRRTLARLSRTCKSFLQPGLGVLWRELDSLIPIISLFPSNLLKRAKRPGLGLVSIQSPAGQDWAQILKYGPLVRRLTYDEGTKAVSPSIFPMLEEHRPRTYILPNLTSLVWRVETPAGLDRINLFLSPDLQHLTLELGPKFPQLERFFADLSSRTRLQSLSITCPDSLPDNLPKLLEPQDTLERLALMAPGALSSGVGAWVASLSHLHTLQLDLTGRTFVAINGFFDDILELSVPTSTSSGRSSPSTDSGIFSGAEDSDFADLKRSALLLTDEHEARTPRAGTFARLQTLQLTGDVGNMVTFLKHVASPLQQLELTIEDPFTSTDWQDLLHLVCQYFGDSLLVFKVTGSGASRFADLVRAGRGSGSSDSPARRLPLDGLTYLPRLVRLELDLPESYGLRDADLACIAQACPSLEVARLCATARFPITGGAPGVGWDGLAALTARCVHLHTVAMPLDSTRPPDDAIFFNLAASSRAMRRLHVGHGWARDPLQAAIALSHLAPHLDSLRWFHEKNRPGYIDAHAQAWAKAAEMLPLLQAVRLTERWVAMSYMPEPHDTVDACVGTEPIRTRERAVDAVPRTAEGGVQCTPKTTESAVQAQPRTSSVEVDATPVGVDEGVHATPPAGVDESIDATPPVVEVEIDATPASRHVSISAVPNDRPVAQTDEKSIEKPASLSPPSARPSSYYIPPVISGTINLAWKVMLFGPNFMTARIHDIWRLSPLAVLYPQSRDIQKTRTEMHTNGNGAVTEMEVMDVDSEKGSPPASPHGQNGVNGISPVCI</sequence>
<protein>
    <submittedName>
        <fullName evidence="1">Uncharacterized protein</fullName>
    </submittedName>
</protein>
<evidence type="ECO:0000313" key="1">
    <source>
        <dbReference type="EMBL" id="KAI0034007.1"/>
    </source>
</evidence>
<name>A0ACB8QQQ5_9AGAM</name>
<organism evidence="1 2">
    <name type="scientific">Vararia minispora EC-137</name>
    <dbReference type="NCBI Taxonomy" id="1314806"/>
    <lineage>
        <taxon>Eukaryota</taxon>
        <taxon>Fungi</taxon>
        <taxon>Dikarya</taxon>
        <taxon>Basidiomycota</taxon>
        <taxon>Agaricomycotina</taxon>
        <taxon>Agaricomycetes</taxon>
        <taxon>Russulales</taxon>
        <taxon>Lachnocladiaceae</taxon>
        <taxon>Vararia</taxon>
    </lineage>
</organism>
<dbReference type="Proteomes" id="UP000814128">
    <property type="component" value="Unassembled WGS sequence"/>
</dbReference>
<accession>A0ACB8QQQ5</accession>
<keyword evidence="2" id="KW-1185">Reference proteome</keyword>
<comment type="caution">
    <text evidence="1">The sequence shown here is derived from an EMBL/GenBank/DDBJ whole genome shotgun (WGS) entry which is preliminary data.</text>
</comment>
<proteinExistence type="predicted"/>
<reference evidence="1" key="1">
    <citation type="submission" date="2021-02" db="EMBL/GenBank/DDBJ databases">
        <authorList>
            <consortium name="DOE Joint Genome Institute"/>
            <person name="Ahrendt S."/>
            <person name="Looney B.P."/>
            <person name="Miyauchi S."/>
            <person name="Morin E."/>
            <person name="Drula E."/>
            <person name="Courty P.E."/>
            <person name="Chicoki N."/>
            <person name="Fauchery L."/>
            <person name="Kohler A."/>
            <person name="Kuo A."/>
            <person name="Labutti K."/>
            <person name="Pangilinan J."/>
            <person name="Lipzen A."/>
            <person name="Riley R."/>
            <person name="Andreopoulos W."/>
            <person name="He G."/>
            <person name="Johnson J."/>
            <person name="Barry K.W."/>
            <person name="Grigoriev I.V."/>
            <person name="Nagy L."/>
            <person name="Hibbett D."/>
            <person name="Henrissat B."/>
            <person name="Matheny P.B."/>
            <person name="Labbe J."/>
            <person name="Martin F."/>
        </authorList>
    </citation>
    <scope>NUCLEOTIDE SEQUENCE</scope>
    <source>
        <strain evidence="1">EC-137</strain>
    </source>
</reference>
<reference evidence="1" key="2">
    <citation type="journal article" date="2022" name="New Phytol.">
        <title>Evolutionary transition to the ectomycorrhizal habit in the genomes of a hyperdiverse lineage of mushroom-forming fungi.</title>
        <authorList>
            <person name="Looney B."/>
            <person name="Miyauchi S."/>
            <person name="Morin E."/>
            <person name="Drula E."/>
            <person name="Courty P.E."/>
            <person name="Kohler A."/>
            <person name="Kuo A."/>
            <person name="LaButti K."/>
            <person name="Pangilinan J."/>
            <person name="Lipzen A."/>
            <person name="Riley R."/>
            <person name="Andreopoulos W."/>
            <person name="He G."/>
            <person name="Johnson J."/>
            <person name="Nolan M."/>
            <person name="Tritt A."/>
            <person name="Barry K.W."/>
            <person name="Grigoriev I.V."/>
            <person name="Nagy L.G."/>
            <person name="Hibbett D."/>
            <person name="Henrissat B."/>
            <person name="Matheny P.B."/>
            <person name="Labbe J."/>
            <person name="Martin F.M."/>
        </authorList>
    </citation>
    <scope>NUCLEOTIDE SEQUENCE</scope>
    <source>
        <strain evidence="1">EC-137</strain>
    </source>
</reference>